<name>S8CH89_9LAMI</name>
<feature type="non-terminal residue" evidence="3">
    <location>
        <position position="217"/>
    </location>
</feature>
<dbReference type="PANTHER" id="PTHR31132:SF2">
    <property type="entry name" value="HEMATOLOGICAL_NEUROLOGICAL-LIKE PROTEIN"/>
    <property type="match status" value="1"/>
</dbReference>
<proteinExistence type="predicted"/>
<feature type="compositionally biased region" description="Polar residues" evidence="1">
    <location>
        <begin position="82"/>
        <end position="92"/>
    </location>
</feature>
<dbReference type="Proteomes" id="UP000015453">
    <property type="component" value="Unassembled WGS sequence"/>
</dbReference>
<comment type="caution">
    <text evidence="3">The sequence shown here is derived from an EMBL/GenBank/DDBJ whole genome shotgun (WGS) entry which is preliminary data.</text>
</comment>
<feature type="compositionally biased region" description="Polar residues" evidence="1">
    <location>
        <begin position="201"/>
        <end position="217"/>
    </location>
</feature>
<dbReference type="OrthoDB" id="1868458at2759"/>
<gene>
    <name evidence="3" type="ORF">M569_10877</name>
</gene>
<evidence type="ECO:0000256" key="1">
    <source>
        <dbReference type="SAM" id="MobiDB-lite"/>
    </source>
</evidence>
<evidence type="ECO:0000313" key="4">
    <source>
        <dbReference type="Proteomes" id="UP000015453"/>
    </source>
</evidence>
<keyword evidence="4" id="KW-1185">Reference proteome</keyword>
<evidence type="ECO:0000259" key="2">
    <source>
        <dbReference type="Pfam" id="PF13266"/>
    </source>
</evidence>
<organism evidence="3 4">
    <name type="scientific">Genlisea aurea</name>
    <dbReference type="NCBI Taxonomy" id="192259"/>
    <lineage>
        <taxon>Eukaryota</taxon>
        <taxon>Viridiplantae</taxon>
        <taxon>Streptophyta</taxon>
        <taxon>Embryophyta</taxon>
        <taxon>Tracheophyta</taxon>
        <taxon>Spermatophyta</taxon>
        <taxon>Magnoliopsida</taxon>
        <taxon>eudicotyledons</taxon>
        <taxon>Gunneridae</taxon>
        <taxon>Pentapetalae</taxon>
        <taxon>asterids</taxon>
        <taxon>lamiids</taxon>
        <taxon>Lamiales</taxon>
        <taxon>Lentibulariaceae</taxon>
        <taxon>Genlisea</taxon>
    </lineage>
</organism>
<reference evidence="3 4" key="1">
    <citation type="journal article" date="2013" name="BMC Genomics">
        <title>The miniature genome of a carnivorous plant Genlisea aurea contains a low number of genes and short non-coding sequences.</title>
        <authorList>
            <person name="Leushkin E.V."/>
            <person name="Sutormin R.A."/>
            <person name="Nabieva E.R."/>
            <person name="Penin A.A."/>
            <person name="Kondrashov A.S."/>
            <person name="Logacheva M.D."/>
        </authorList>
    </citation>
    <scope>NUCLEOTIDE SEQUENCE [LARGE SCALE GENOMIC DNA]</scope>
</reference>
<dbReference type="InterPro" id="IPR025131">
    <property type="entry name" value="DUF4057"/>
</dbReference>
<dbReference type="EMBL" id="AUSU01005165">
    <property type="protein sequence ID" value="EPS63906.1"/>
    <property type="molecule type" value="Genomic_DNA"/>
</dbReference>
<protein>
    <recommendedName>
        <fullName evidence="2">DUF4057 domain-containing protein</fullName>
    </recommendedName>
</protein>
<dbReference type="Pfam" id="PF13266">
    <property type="entry name" value="DUF4057"/>
    <property type="match status" value="1"/>
</dbReference>
<feature type="region of interest" description="Disordered" evidence="1">
    <location>
        <begin position="120"/>
        <end position="217"/>
    </location>
</feature>
<feature type="region of interest" description="Disordered" evidence="1">
    <location>
        <begin position="82"/>
        <end position="104"/>
    </location>
</feature>
<dbReference type="PANTHER" id="PTHR31132">
    <property type="entry name" value="N-LYSINE METHYLTRANSFERASE"/>
    <property type="match status" value="1"/>
</dbReference>
<feature type="compositionally biased region" description="Basic and acidic residues" evidence="1">
    <location>
        <begin position="163"/>
        <end position="173"/>
    </location>
</feature>
<feature type="compositionally biased region" description="Polar residues" evidence="1">
    <location>
        <begin position="151"/>
        <end position="160"/>
    </location>
</feature>
<accession>S8CH89</accession>
<evidence type="ECO:0000313" key="3">
    <source>
        <dbReference type="EMBL" id="EPS63906.1"/>
    </source>
</evidence>
<sequence length="217" mass="23511">MERGVPIRKPHTSTSDLLTWSSEVPPASAVDGGGIRCSQPSDRMCKVLFGGQVTDEEAESLNKRKPCSDYKLKEMTGSNIFSADVKNGSTKSGSDDADDDNLNNRTSVRIIQQAANGISQISFGTEEISSPKKPSSLTEVAKQRELGGTLENETTDISKTNKYHSDAKCKELSGSDIFGPPPSEIPPRSVRAVVQAKDQEQQQPLQRSLRTSVKVSN</sequence>
<feature type="domain" description="DUF4057" evidence="2">
    <location>
        <begin position="3"/>
        <end position="217"/>
    </location>
</feature>
<dbReference type="AlphaFoldDB" id="S8CH89"/>